<evidence type="ECO:0000313" key="1">
    <source>
        <dbReference type="Proteomes" id="UP000887572"/>
    </source>
</evidence>
<evidence type="ECO:0000313" key="2">
    <source>
        <dbReference type="WBParaSite" id="Gr19_v10_g12784.t1"/>
    </source>
</evidence>
<sequence>MQAMTGWLHMPRGDGHPKVLECDFSPTELEGLIRAFATATGPVNFVVTFCNCSDGIVPFKLANVLTGERFKFRRLDVDKWRLVRCPSERDEAEWAVWEAEAAGTFDAHEGPENE</sequence>
<reference evidence="2" key="1">
    <citation type="submission" date="2022-11" db="UniProtKB">
        <authorList>
            <consortium name="WormBaseParasite"/>
        </authorList>
    </citation>
    <scope>IDENTIFICATION</scope>
</reference>
<name>A0A914H305_GLORO</name>
<proteinExistence type="predicted"/>
<keyword evidence="1" id="KW-1185">Reference proteome</keyword>
<protein>
    <submittedName>
        <fullName evidence="2">Uncharacterized protein</fullName>
    </submittedName>
</protein>
<organism evidence="1 2">
    <name type="scientific">Globodera rostochiensis</name>
    <name type="common">Golden nematode worm</name>
    <name type="synonym">Heterodera rostochiensis</name>
    <dbReference type="NCBI Taxonomy" id="31243"/>
    <lineage>
        <taxon>Eukaryota</taxon>
        <taxon>Metazoa</taxon>
        <taxon>Ecdysozoa</taxon>
        <taxon>Nematoda</taxon>
        <taxon>Chromadorea</taxon>
        <taxon>Rhabditida</taxon>
        <taxon>Tylenchina</taxon>
        <taxon>Tylenchomorpha</taxon>
        <taxon>Tylenchoidea</taxon>
        <taxon>Heteroderidae</taxon>
        <taxon>Heteroderinae</taxon>
        <taxon>Globodera</taxon>
    </lineage>
</organism>
<accession>A0A914H305</accession>
<dbReference type="WBParaSite" id="Gr19_v10_g12784.t1">
    <property type="protein sequence ID" value="Gr19_v10_g12784.t1"/>
    <property type="gene ID" value="Gr19_v10_g12784"/>
</dbReference>
<dbReference type="Proteomes" id="UP000887572">
    <property type="component" value="Unplaced"/>
</dbReference>
<dbReference type="AlphaFoldDB" id="A0A914H305"/>